<evidence type="ECO:0000313" key="2">
    <source>
        <dbReference type="Proteomes" id="UP000821845"/>
    </source>
</evidence>
<proteinExistence type="predicted"/>
<organism evidence="1 2">
    <name type="scientific">Hyalomma asiaticum</name>
    <name type="common">Tick</name>
    <dbReference type="NCBI Taxonomy" id="266040"/>
    <lineage>
        <taxon>Eukaryota</taxon>
        <taxon>Metazoa</taxon>
        <taxon>Ecdysozoa</taxon>
        <taxon>Arthropoda</taxon>
        <taxon>Chelicerata</taxon>
        <taxon>Arachnida</taxon>
        <taxon>Acari</taxon>
        <taxon>Parasitiformes</taxon>
        <taxon>Ixodida</taxon>
        <taxon>Ixodoidea</taxon>
        <taxon>Ixodidae</taxon>
        <taxon>Hyalomminae</taxon>
        <taxon>Hyalomma</taxon>
    </lineage>
</organism>
<dbReference type="Proteomes" id="UP000821845">
    <property type="component" value="Chromosome 5"/>
</dbReference>
<name>A0ACB7S8J7_HYAAI</name>
<sequence length="185" mass="21177">MESESKRLKQARFVVGAEPRGGSEPRRRRKNKAHSSRSVVKTTLPALQTCGTTDRTEYMKRAAFNYRLYRVRRPIENSFGILANRWHILRRILKASEDKTKAIIGAFVELHNMLEESAISISTHNPPGYVDSDDREGNVTDGAWQAENDGLPILQDQQGHGYHSARLNVGFLRTFWRLLVFRAQL</sequence>
<keyword evidence="2" id="KW-1185">Reference proteome</keyword>
<evidence type="ECO:0000313" key="1">
    <source>
        <dbReference type="EMBL" id="KAH6929988.1"/>
    </source>
</evidence>
<comment type="caution">
    <text evidence="1">The sequence shown here is derived from an EMBL/GenBank/DDBJ whole genome shotgun (WGS) entry which is preliminary data.</text>
</comment>
<accession>A0ACB7S8J7</accession>
<dbReference type="EMBL" id="CM023485">
    <property type="protein sequence ID" value="KAH6929988.1"/>
    <property type="molecule type" value="Genomic_DNA"/>
</dbReference>
<gene>
    <name evidence="1" type="ORF">HPB50_007928</name>
</gene>
<reference evidence="1" key="1">
    <citation type="submission" date="2020-05" db="EMBL/GenBank/DDBJ databases">
        <title>Large-scale comparative analyses of tick genomes elucidate their genetic diversity and vector capacities.</title>
        <authorList>
            <person name="Jia N."/>
            <person name="Wang J."/>
            <person name="Shi W."/>
            <person name="Du L."/>
            <person name="Sun Y."/>
            <person name="Zhan W."/>
            <person name="Jiang J."/>
            <person name="Wang Q."/>
            <person name="Zhang B."/>
            <person name="Ji P."/>
            <person name="Sakyi L.B."/>
            <person name="Cui X."/>
            <person name="Yuan T."/>
            <person name="Jiang B."/>
            <person name="Yang W."/>
            <person name="Lam T.T.-Y."/>
            <person name="Chang Q."/>
            <person name="Ding S."/>
            <person name="Wang X."/>
            <person name="Zhu J."/>
            <person name="Ruan X."/>
            <person name="Zhao L."/>
            <person name="Wei J."/>
            <person name="Que T."/>
            <person name="Du C."/>
            <person name="Cheng J."/>
            <person name="Dai P."/>
            <person name="Han X."/>
            <person name="Huang E."/>
            <person name="Gao Y."/>
            <person name="Liu J."/>
            <person name="Shao H."/>
            <person name="Ye R."/>
            <person name="Li L."/>
            <person name="Wei W."/>
            <person name="Wang X."/>
            <person name="Wang C."/>
            <person name="Yang T."/>
            <person name="Huo Q."/>
            <person name="Li W."/>
            <person name="Guo W."/>
            <person name="Chen H."/>
            <person name="Zhou L."/>
            <person name="Ni X."/>
            <person name="Tian J."/>
            <person name="Zhou Y."/>
            <person name="Sheng Y."/>
            <person name="Liu T."/>
            <person name="Pan Y."/>
            <person name="Xia L."/>
            <person name="Li J."/>
            <person name="Zhao F."/>
            <person name="Cao W."/>
        </authorList>
    </citation>
    <scope>NUCLEOTIDE SEQUENCE</scope>
    <source>
        <strain evidence="1">Hyas-2018</strain>
    </source>
</reference>
<protein>
    <submittedName>
        <fullName evidence="1">Uncharacterized protein</fullName>
    </submittedName>
</protein>